<feature type="compositionally biased region" description="Polar residues" evidence="1">
    <location>
        <begin position="252"/>
        <end position="261"/>
    </location>
</feature>
<feature type="domain" description="GLTSCR protein conserved" evidence="2">
    <location>
        <begin position="89"/>
        <end position="203"/>
    </location>
</feature>
<protein>
    <submittedName>
        <fullName evidence="3">Mediator of RNA polymerase II transcription subunit 9</fullName>
    </submittedName>
</protein>
<dbReference type="EMBL" id="KQ996434">
    <property type="protein sequence ID" value="KZV45056.1"/>
    <property type="molecule type" value="Genomic_DNA"/>
</dbReference>
<feature type="compositionally biased region" description="Basic and acidic residues" evidence="1">
    <location>
        <begin position="306"/>
        <end position="317"/>
    </location>
</feature>
<dbReference type="InterPro" id="IPR015671">
    <property type="entry name" value="GSCR1_dom"/>
</dbReference>
<dbReference type="GO" id="GO:0016514">
    <property type="term" value="C:SWI/SNF complex"/>
    <property type="evidence" value="ECO:0007669"/>
    <property type="project" value="TreeGrafter"/>
</dbReference>
<feature type="region of interest" description="Disordered" evidence="1">
    <location>
        <begin position="252"/>
        <end position="317"/>
    </location>
</feature>
<dbReference type="InterPro" id="IPR052438">
    <property type="entry name" value="Chromatin_remod/trans_coact"/>
</dbReference>
<evidence type="ECO:0000259" key="2">
    <source>
        <dbReference type="Pfam" id="PF15249"/>
    </source>
</evidence>
<sequence length="317" mass="36219">MEEGKPMTHQQRQQYLVQRQHEAMARFPSNIDAHLRPQQALVHQRPPPQIPNHPPPNPNPNPIVNPATAAAISNTPQHFKASVQLSYQDAWRVCRPDYSRPFTSLEDACQRLLPYHVVADYEAEEDDKILDSDTTGQVLSRSQQWDHNIAAKVEEFTTTFEKQVLAFNMIYRKRGLGEFRTEEKLMMEQFLLNEEKQALFELKAKMDSRRKISRETHEANMRMAAMPHMEQAHAESQAHAEMMARVPIRASTLGSRGSGNIPSLVPDMSGGHNQDDMINEDDKEPSEDFLNDDETDNGDTSLQSEWHGEGKLDLNAR</sequence>
<dbReference type="OrthoDB" id="2556847at2759"/>
<dbReference type="AlphaFoldDB" id="A0A2Z7CJU4"/>
<dbReference type="Pfam" id="PF15249">
    <property type="entry name" value="GLTSCR1"/>
    <property type="match status" value="1"/>
</dbReference>
<feature type="compositionally biased region" description="Acidic residues" evidence="1">
    <location>
        <begin position="277"/>
        <end position="297"/>
    </location>
</feature>
<name>A0A2Z7CJU4_9LAMI</name>
<dbReference type="PANTHER" id="PTHR15572">
    <property type="entry name" value="GLIOMA TUMOR SUPPRESSOR CANDIDATE REGION GENE 1"/>
    <property type="match status" value="1"/>
</dbReference>
<evidence type="ECO:0000313" key="3">
    <source>
        <dbReference type="EMBL" id="KZV45056.1"/>
    </source>
</evidence>
<evidence type="ECO:0000313" key="4">
    <source>
        <dbReference type="Proteomes" id="UP000250235"/>
    </source>
</evidence>
<keyword evidence="4" id="KW-1185">Reference proteome</keyword>
<reference evidence="3 4" key="1">
    <citation type="journal article" date="2015" name="Proc. Natl. Acad. Sci. U.S.A.">
        <title>The resurrection genome of Boea hygrometrica: A blueprint for survival of dehydration.</title>
        <authorList>
            <person name="Xiao L."/>
            <person name="Yang G."/>
            <person name="Zhang L."/>
            <person name="Yang X."/>
            <person name="Zhao S."/>
            <person name="Ji Z."/>
            <person name="Zhou Q."/>
            <person name="Hu M."/>
            <person name="Wang Y."/>
            <person name="Chen M."/>
            <person name="Xu Y."/>
            <person name="Jin H."/>
            <person name="Xiao X."/>
            <person name="Hu G."/>
            <person name="Bao F."/>
            <person name="Hu Y."/>
            <person name="Wan P."/>
            <person name="Li L."/>
            <person name="Deng X."/>
            <person name="Kuang T."/>
            <person name="Xiang C."/>
            <person name="Zhu J.K."/>
            <person name="Oliver M.J."/>
            <person name="He Y."/>
        </authorList>
    </citation>
    <scope>NUCLEOTIDE SEQUENCE [LARGE SCALE GENOMIC DNA]</scope>
    <source>
        <strain evidence="4">cv. XS01</strain>
    </source>
</reference>
<organism evidence="3 4">
    <name type="scientific">Dorcoceras hygrometricum</name>
    <dbReference type="NCBI Taxonomy" id="472368"/>
    <lineage>
        <taxon>Eukaryota</taxon>
        <taxon>Viridiplantae</taxon>
        <taxon>Streptophyta</taxon>
        <taxon>Embryophyta</taxon>
        <taxon>Tracheophyta</taxon>
        <taxon>Spermatophyta</taxon>
        <taxon>Magnoliopsida</taxon>
        <taxon>eudicotyledons</taxon>
        <taxon>Gunneridae</taxon>
        <taxon>Pentapetalae</taxon>
        <taxon>asterids</taxon>
        <taxon>lamiids</taxon>
        <taxon>Lamiales</taxon>
        <taxon>Gesneriaceae</taxon>
        <taxon>Didymocarpoideae</taxon>
        <taxon>Trichosporeae</taxon>
        <taxon>Loxocarpinae</taxon>
        <taxon>Dorcoceras</taxon>
    </lineage>
</organism>
<evidence type="ECO:0000256" key="1">
    <source>
        <dbReference type="SAM" id="MobiDB-lite"/>
    </source>
</evidence>
<dbReference type="Proteomes" id="UP000250235">
    <property type="component" value="Unassembled WGS sequence"/>
</dbReference>
<proteinExistence type="predicted"/>
<gene>
    <name evidence="3" type="ORF">F511_10373</name>
</gene>
<dbReference type="PANTHER" id="PTHR15572:SF0">
    <property type="entry name" value="GLUTAMINE-RICH PROTEIN-RELATED"/>
    <property type="match status" value="1"/>
</dbReference>
<accession>A0A2Z7CJU4</accession>
<dbReference type="GO" id="GO:0045893">
    <property type="term" value="P:positive regulation of DNA-templated transcription"/>
    <property type="evidence" value="ECO:0007669"/>
    <property type="project" value="TreeGrafter"/>
</dbReference>